<dbReference type="Pfam" id="PF03169">
    <property type="entry name" value="OPT"/>
    <property type="match status" value="1"/>
</dbReference>
<evidence type="ECO:0000256" key="8">
    <source>
        <dbReference type="ARBA" id="ARBA00023136"/>
    </source>
</evidence>
<comment type="subcellular location">
    <subcellularLocation>
        <location evidence="1">Membrane</location>
        <topology evidence="1">Multi-pass membrane protein</topology>
    </subcellularLocation>
</comment>
<dbReference type="Proteomes" id="UP001310594">
    <property type="component" value="Unassembled WGS sequence"/>
</dbReference>
<feature type="transmembrane region" description="Helical" evidence="9">
    <location>
        <begin position="190"/>
        <end position="209"/>
    </location>
</feature>
<dbReference type="InterPro" id="IPR004813">
    <property type="entry name" value="OPT"/>
</dbReference>
<proteinExistence type="inferred from homology"/>
<reference evidence="10" key="1">
    <citation type="submission" date="2023-08" db="EMBL/GenBank/DDBJ databases">
        <title>Black Yeasts Isolated from many extreme environments.</title>
        <authorList>
            <person name="Coleine C."/>
            <person name="Stajich J.E."/>
            <person name="Selbmann L."/>
        </authorList>
    </citation>
    <scope>NUCLEOTIDE SEQUENCE</scope>
    <source>
        <strain evidence="10">CCFEE 5810</strain>
    </source>
</reference>
<feature type="transmembrane region" description="Helical" evidence="9">
    <location>
        <begin position="349"/>
        <end position="370"/>
    </location>
</feature>
<sequence length="428" mass="48663">MSGPSVYRDKKNVLFSLPPTAVTRPRDNTTTAQAALSTEALAAQQLFYGGYPSHVAGVFVILSSQLIGYGIAGMLRDVLVYPTKMLWPINLPVATLLETLHRDKVETKRRLKIFYIVFGLAFVWEVFPEYIFTVLTGVSIFCLADQHNVIFTSLFGGAGGNEGLGMLSVCFDWNYIAGLYSPLWYPLQTLVNMMIGIFGCYVLFMCVYYQNVWRSYDFPFLSQLLFDGSSNSTNYVTYNQSAILNDKFGVDEEKLAQQGLPYLTGTLMCSNMGLTTAITHMLLWNFDDIKAGWAWAAPSNLRKLLKAETWLFWKRTESPEQRNTRKQDDPLLDPHYKLMMRNLYQETPMWWWAAVVLISWVIGLACLYEMKTLQSTLPWWGFLMATAFTSLFMLFFGAQMGITGFRFDTQPICQASQISEHNVSGMHS</sequence>
<protein>
    <recommendedName>
        <fullName evidence="12">OPT superfamily oligopeptide transporter</fullName>
    </recommendedName>
</protein>
<keyword evidence="5" id="KW-0571">Peptide transport</keyword>
<keyword evidence="3" id="KW-0813">Transport</keyword>
<dbReference type="PANTHER" id="PTHR22601">
    <property type="entry name" value="ISP4 LIKE PROTEIN"/>
    <property type="match status" value="1"/>
</dbReference>
<dbReference type="GO" id="GO:0015031">
    <property type="term" value="P:protein transport"/>
    <property type="evidence" value="ECO:0007669"/>
    <property type="project" value="UniProtKB-KW"/>
</dbReference>
<comment type="caution">
    <text evidence="10">The sequence shown here is derived from an EMBL/GenBank/DDBJ whole genome shotgun (WGS) entry which is preliminary data.</text>
</comment>
<evidence type="ECO:0000256" key="5">
    <source>
        <dbReference type="ARBA" id="ARBA00022856"/>
    </source>
</evidence>
<keyword evidence="7 9" id="KW-1133">Transmembrane helix</keyword>
<accession>A0AAN7WR76</accession>
<dbReference type="InterPro" id="IPR004648">
    <property type="entry name" value="Oligpept_transpt"/>
</dbReference>
<evidence type="ECO:0000256" key="9">
    <source>
        <dbReference type="SAM" id="Phobius"/>
    </source>
</evidence>
<gene>
    <name evidence="10" type="ORF">LTR97_000450</name>
</gene>
<evidence type="ECO:0000256" key="1">
    <source>
        <dbReference type="ARBA" id="ARBA00004141"/>
    </source>
</evidence>
<name>A0AAN7WR76_9PEZI</name>
<evidence type="ECO:0000256" key="2">
    <source>
        <dbReference type="ARBA" id="ARBA00008807"/>
    </source>
</evidence>
<evidence type="ECO:0000256" key="3">
    <source>
        <dbReference type="ARBA" id="ARBA00022448"/>
    </source>
</evidence>
<feature type="transmembrane region" description="Helical" evidence="9">
    <location>
        <begin position="376"/>
        <end position="396"/>
    </location>
</feature>
<evidence type="ECO:0000256" key="7">
    <source>
        <dbReference type="ARBA" id="ARBA00022989"/>
    </source>
</evidence>
<evidence type="ECO:0000256" key="4">
    <source>
        <dbReference type="ARBA" id="ARBA00022692"/>
    </source>
</evidence>
<dbReference type="EMBL" id="JAVRQU010000001">
    <property type="protein sequence ID" value="KAK5707911.1"/>
    <property type="molecule type" value="Genomic_DNA"/>
</dbReference>
<evidence type="ECO:0000256" key="6">
    <source>
        <dbReference type="ARBA" id="ARBA00022927"/>
    </source>
</evidence>
<evidence type="ECO:0000313" key="10">
    <source>
        <dbReference type="EMBL" id="KAK5707911.1"/>
    </source>
</evidence>
<dbReference type="GO" id="GO:0016020">
    <property type="term" value="C:membrane"/>
    <property type="evidence" value="ECO:0007669"/>
    <property type="project" value="UniProtKB-SubCell"/>
</dbReference>
<organism evidence="10 11">
    <name type="scientific">Elasticomyces elasticus</name>
    <dbReference type="NCBI Taxonomy" id="574655"/>
    <lineage>
        <taxon>Eukaryota</taxon>
        <taxon>Fungi</taxon>
        <taxon>Dikarya</taxon>
        <taxon>Ascomycota</taxon>
        <taxon>Pezizomycotina</taxon>
        <taxon>Dothideomycetes</taxon>
        <taxon>Dothideomycetidae</taxon>
        <taxon>Mycosphaerellales</taxon>
        <taxon>Teratosphaeriaceae</taxon>
        <taxon>Elasticomyces</taxon>
    </lineage>
</organism>
<keyword evidence="4 9" id="KW-0812">Transmembrane</keyword>
<evidence type="ECO:0008006" key="12">
    <source>
        <dbReference type="Google" id="ProtNLM"/>
    </source>
</evidence>
<dbReference type="AlphaFoldDB" id="A0AAN7WR76"/>
<keyword evidence="8 9" id="KW-0472">Membrane</keyword>
<dbReference type="GO" id="GO:0035673">
    <property type="term" value="F:oligopeptide transmembrane transporter activity"/>
    <property type="evidence" value="ECO:0007669"/>
    <property type="project" value="InterPro"/>
</dbReference>
<comment type="similarity">
    <text evidence="2">Belongs to the oligopeptide OPT transporter family.</text>
</comment>
<feature type="transmembrane region" description="Helical" evidence="9">
    <location>
        <begin position="55"/>
        <end position="75"/>
    </location>
</feature>
<feature type="transmembrane region" description="Helical" evidence="9">
    <location>
        <begin position="113"/>
        <end position="131"/>
    </location>
</feature>
<keyword evidence="6" id="KW-0653">Protein transport</keyword>
<evidence type="ECO:0000313" key="11">
    <source>
        <dbReference type="Proteomes" id="UP001310594"/>
    </source>
</evidence>